<evidence type="ECO:0000256" key="1">
    <source>
        <dbReference type="SAM" id="MobiDB-lite"/>
    </source>
</evidence>
<feature type="compositionally biased region" description="Basic and acidic residues" evidence="1">
    <location>
        <begin position="50"/>
        <end position="78"/>
    </location>
</feature>
<dbReference type="EMBL" id="BQNB010015710">
    <property type="protein sequence ID" value="GJT43218.1"/>
    <property type="molecule type" value="Genomic_DNA"/>
</dbReference>
<sequence>MKLVLAVCKEDTANEEDSNKKNQTMIRLSYLKHSPEEQMNEELQRSSNKLLEKKKLQGAGDEEKGKEPMDEAKTDKED</sequence>
<accession>A0ABQ5DXC9</accession>
<evidence type="ECO:0000313" key="2">
    <source>
        <dbReference type="EMBL" id="GJT43218.1"/>
    </source>
</evidence>
<name>A0ABQ5DXC9_9ASTR</name>
<reference evidence="2" key="2">
    <citation type="submission" date="2022-01" db="EMBL/GenBank/DDBJ databases">
        <authorList>
            <person name="Yamashiro T."/>
            <person name="Shiraishi A."/>
            <person name="Satake H."/>
            <person name="Nakayama K."/>
        </authorList>
    </citation>
    <scope>NUCLEOTIDE SEQUENCE</scope>
</reference>
<proteinExistence type="predicted"/>
<protein>
    <submittedName>
        <fullName evidence="2">Uncharacterized protein</fullName>
    </submittedName>
</protein>
<keyword evidence="3" id="KW-1185">Reference proteome</keyword>
<comment type="caution">
    <text evidence="2">The sequence shown here is derived from an EMBL/GenBank/DDBJ whole genome shotgun (WGS) entry which is preliminary data.</text>
</comment>
<organism evidence="2 3">
    <name type="scientific">Tanacetum coccineum</name>
    <dbReference type="NCBI Taxonomy" id="301880"/>
    <lineage>
        <taxon>Eukaryota</taxon>
        <taxon>Viridiplantae</taxon>
        <taxon>Streptophyta</taxon>
        <taxon>Embryophyta</taxon>
        <taxon>Tracheophyta</taxon>
        <taxon>Spermatophyta</taxon>
        <taxon>Magnoliopsida</taxon>
        <taxon>eudicotyledons</taxon>
        <taxon>Gunneridae</taxon>
        <taxon>Pentapetalae</taxon>
        <taxon>asterids</taxon>
        <taxon>campanulids</taxon>
        <taxon>Asterales</taxon>
        <taxon>Asteraceae</taxon>
        <taxon>Asteroideae</taxon>
        <taxon>Anthemideae</taxon>
        <taxon>Anthemidinae</taxon>
        <taxon>Tanacetum</taxon>
    </lineage>
</organism>
<reference evidence="2" key="1">
    <citation type="journal article" date="2022" name="Int. J. Mol. Sci.">
        <title>Draft Genome of Tanacetum Coccineum: Genomic Comparison of Closely Related Tanacetum-Family Plants.</title>
        <authorList>
            <person name="Yamashiro T."/>
            <person name="Shiraishi A."/>
            <person name="Nakayama K."/>
            <person name="Satake H."/>
        </authorList>
    </citation>
    <scope>NUCLEOTIDE SEQUENCE</scope>
</reference>
<evidence type="ECO:0000313" key="3">
    <source>
        <dbReference type="Proteomes" id="UP001151760"/>
    </source>
</evidence>
<feature type="region of interest" description="Disordered" evidence="1">
    <location>
        <begin position="32"/>
        <end position="78"/>
    </location>
</feature>
<dbReference type="Proteomes" id="UP001151760">
    <property type="component" value="Unassembled WGS sequence"/>
</dbReference>
<gene>
    <name evidence="2" type="ORF">Tco_0951933</name>
</gene>